<evidence type="ECO:0000256" key="4">
    <source>
        <dbReference type="ARBA" id="ARBA00016218"/>
    </source>
</evidence>
<proteinExistence type="inferred from homology"/>
<evidence type="ECO:0000256" key="3">
    <source>
        <dbReference type="ARBA" id="ARBA00013253"/>
    </source>
</evidence>
<dbReference type="GO" id="GO:0003848">
    <property type="term" value="F:2-amino-4-hydroxy-6-hydroxymethyldihydropteridine diphosphokinase activity"/>
    <property type="evidence" value="ECO:0007669"/>
    <property type="project" value="UniProtKB-EC"/>
</dbReference>
<evidence type="ECO:0000256" key="11">
    <source>
        <dbReference type="ARBA" id="ARBA00029766"/>
    </source>
</evidence>
<dbReference type="GO" id="GO:0005524">
    <property type="term" value="F:ATP binding"/>
    <property type="evidence" value="ECO:0007669"/>
    <property type="project" value="UniProtKB-KW"/>
</dbReference>
<comment type="similarity">
    <text evidence="2">Belongs to the HPPK family.</text>
</comment>
<evidence type="ECO:0000259" key="13">
    <source>
        <dbReference type="PROSITE" id="PS00794"/>
    </source>
</evidence>
<dbReference type="CDD" id="cd00483">
    <property type="entry name" value="HPPK"/>
    <property type="match status" value="1"/>
</dbReference>
<keyword evidence="15" id="KW-1185">Reference proteome</keyword>
<evidence type="ECO:0000256" key="7">
    <source>
        <dbReference type="ARBA" id="ARBA00022777"/>
    </source>
</evidence>
<name>A0A099BE03_9HELI</name>
<evidence type="ECO:0000313" key="15">
    <source>
        <dbReference type="Proteomes" id="UP000029707"/>
    </source>
</evidence>
<dbReference type="GO" id="GO:0046656">
    <property type="term" value="P:folic acid biosynthetic process"/>
    <property type="evidence" value="ECO:0007669"/>
    <property type="project" value="UniProtKB-KW"/>
</dbReference>
<dbReference type="PANTHER" id="PTHR43071">
    <property type="entry name" value="2-AMINO-4-HYDROXY-6-HYDROXYMETHYLDIHYDROPTERIDINE PYROPHOSPHOKINASE"/>
    <property type="match status" value="1"/>
</dbReference>
<dbReference type="PROSITE" id="PS00794">
    <property type="entry name" value="HPPK"/>
    <property type="match status" value="1"/>
</dbReference>
<evidence type="ECO:0000256" key="6">
    <source>
        <dbReference type="ARBA" id="ARBA00022741"/>
    </source>
</evidence>
<comment type="function">
    <text evidence="10">Catalyzes the transfer of pyrophosphate from adenosine triphosphate (ATP) to 6-hydroxymethyl-7,8-dihydropterin, an enzymatic step in folate biosynthesis pathway.</text>
</comment>
<dbReference type="Gene3D" id="3.30.70.560">
    <property type="entry name" value="7,8-Dihydro-6-hydroxymethylpterin-pyrophosphokinase HPPK"/>
    <property type="match status" value="1"/>
</dbReference>
<evidence type="ECO:0000256" key="5">
    <source>
        <dbReference type="ARBA" id="ARBA00022679"/>
    </source>
</evidence>
<keyword evidence="6" id="KW-0547">Nucleotide-binding</keyword>
<organism evidence="14 15">
    <name type="scientific">Helicobacter japonicus</name>
    <dbReference type="NCBI Taxonomy" id="425400"/>
    <lineage>
        <taxon>Bacteria</taxon>
        <taxon>Pseudomonadati</taxon>
        <taxon>Campylobacterota</taxon>
        <taxon>Epsilonproteobacteria</taxon>
        <taxon>Campylobacterales</taxon>
        <taxon>Helicobacteraceae</taxon>
        <taxon>Helicobacter</taxon>
    </lineage>
</organism>
<dbReference type="EMBL" id="JRMQ02000002">
    <property type="protein sequence ID" value="TLE02856.1"/>
    <property type="molecule type" value="Genomic_DNA"/>
</dbReference>
<dbReference type="InterPro" id="IPR000550">
    <property type="entry name" value="Hppk"/>
</dbReference>
<dbReference type="UniPathway" id="UPA00077">
    <property type="reaction ID" value="UER00155"/>
</dbReference>
<dbReference type="RefSeq" id="WP_034362691.1">
    <property type="nucleotide sequence ID" value="NZ_CAJUDB010000001.1"/>
</dbReference>
<sequence length="165" mass="19836">MRERKAYIIDSKHYPYYRHSLKLWRNEFILSLGSNMSKGRQTSVDILESMFMRLFAHKRIEILNTSPIWRNPPFGFIAQDDFYNAVMVCGSDMGLGEIYKFIFYTERYFGRGRKRAFKNAPRTLDIDLICFNNMRLHLPHLHIPHRFYKERPSVMLPLSFIENLY</sequence>
<evidence type="ECO:0000256" key="9">
    <source>
        <dbReference type="ARBA" id="ARBA00022909"/>
    </source>
</evidence>
<accession>A0A099BE03</accession>
<dbReference type="Proteomes" id="UP000029707">
    <property type="component" value="Unassembled WGS sequence"/>
</dbReference>
<dbReference type="GO" id="GO:0046654">
    <property type="term" value="P:tetrahydrofolate biosynthetic process"/>
    <property type="evidence" value="ECO:0007669"/>
    <property type="project" value="UniProtKB-UniPathway"/>
</dbReference>
<dbReference type="PANTHER" id="PTHR43071:SF1">
    <property type="entry name" value="2-AMINO-4-HYDROXY-6-HYDROXYMETHYLDIHYDROPTERIDINE PYROPHOSPHOKINASE"/>
    <property type="match status" value="1"/>
</dbReference>
<dbReference type="AlphaFoldDB" id="A0A099BE03"/>
<dbReference type="GeneID" id="82320672"/>
<evidence type="ECO:0000313" key="14">
    <source>
        <dbReference type="EMBL" id="TLE02856.1"/>
    </source>
</evidence>
<comment type="caution">
    <text evidence="14">The sequence shown here is derived from an EMBL/GenBank/DDBJ whole genome shotgun (WGS) entry which is preliminary data.</text>
</comment>
<keyword evidence="8" id="KW-0067">ATP-binding</keyword>
<dbReference type="NCBIfam" id="TIGR01498">
    <property type="entry name" value="folK"/>
    <property type="match status" value="1"/>
</dbReference>
<dbReference type="SUPFAM" id="SSF55083">
    <property type="entry name" value="6-hydroxymethyl-7,8-dihydropterin pyrophosphokinase, HPPK"/>
    <property type="match status" value="1"/>
</dbReference>
<dbReference type="eggNOG" id="COG0801">
    <property type="taxonomic scope" value="Bacteria"/>
</dbReference>
<feature type="domain" description="7,8-dihydro-6-hydroxymethylpterin-pyrophosphokinase" evidence="13">
    <location>
        <begin position="118"/>
        <end position="129"/>
    </location>
</feature>
<comment type="pathway">
    <text evidence="1">Cofactor biosynthesis; tetrahydrofolate biosynthesis; 2-amino-4-hydroxy-6-hydroxymethyl-7,8-dihydropteridine diphosphate from 7,8-dihydroneopterin triphosphate: step 4/4.</text>
</comment>
<keyword evidence="9" id="KW-0289">Folate biosynthesis</keyword>
<reference evidence="14 15" key="1">
    <citation type="journal article" date="2014" name="Genome Announc.">
        <title>Draft genome sequences of eight enterohepatic helicobacter species isolated from both laboratory and wild rodents.</title>
        <authorList>
            <person name="Sheh A."/>
            <person name="Shen Z."/>
            <person name="Fox J.G."/>
        </authorList>
    </citation>
    <scope>NUCLEOTIDE SEQUENCE [LARGE SCALE GENOMIC DNA]</scope>
    <source>
        <strain evidence="14 15">MIT 01-6451</strain>
    </source>
</reference>
<dbReference type="Pfam" id="PF01288">
    <property type="entry name" value="HPPK"/>
    <property type="match status" value="1"/>
</dbReference>
<keyword evidence="7" id="KW-0418">Kinase</keyword>
<evidence type="ECO:0000256" key="8">
    <source>
        <dbReference type="ARBA" id="ARBA00022840"/>
    </source>
</evidence>
<dbReference type="EC" id="2.7.6.3" evidence="3"/>
<dbReference type="InterPro" id="IPR035907">
    <property type="entry name" value="Hppk_sf"/>
</dbReference>
<evidence type="ECO:0000256" key="2">
    <source>
        <dbReference type="ARBA" id="ARBA00005810"/>
    </source>
</evidence>
<protein>
    <recommendedName>
        <fullName evidence="4">2-amino-4-hydroxy-6-hydroxymethyldihydropteridine pyrophosphokinase</fullName>
        <ecNumber evidence="3">2.7.6.3</ecNumber>
    </recommendedName>
    <alternativeName>
        <fullName evidence="11">6-hydroxymethyl-7,8-dihydropterin pyrophosphokinase</fullName>
    </alternativeName>
    <alternativeName>
        <fullName evidence="12">7,8-dihydro-6-hydroxymethylpterin-pyrophosphokinase</fullName>
    </alternativeName>
</protein>
<evidence type="ECO:0000256" key="1">
    <source>
        <dbReference type="ARBA" id="ARBA00005051"/>
    </source>
</evidence>
<evidence type="ECO:0000256" key="10">
    <source>
        <dbReference type="ARBA" id="ARBA00029409"/>
    </source>
</evidence>
<gene>
    <name evidence="14" type="primary">folK</name>
    <name evidence="14" type="ORF">LS65_002725</name>
</gene>
<dbReference type="GO" id="GO:0016301">
    <property type="term" value="F:kinase activity"/>
    <property type="evidence" value="ECO:0007669"/>
    <property type="project" value="UniProtKB-KW"/>
</dbReference>
<keyword evidence="5 14" id="KW-0808">Transferase</keyword>
<dbReference type="STRING" id="425400.LS65_07150"/>
<dbReference type="OrthoDB" id="9808041at2"/>
<evidence type="ECO:0000256" key="12">
    <source>
        <dbReference type="ARBA" id="ARBA00033413"/>
    </source>
</evidence>